<evidence type="ECO:0000313" key="5">
    <source>
        <dbReference type="EMBL" id="AJY45105.1"/>
    </source>
</evidence>
<dbReference type="Pfam" id="PF12802">
    <property type="entry name" value="MarR_2"/>
    <property type="match status" value="1"/>
</dbReference>
<dbReference type="InterPro" id="IPR039422">
    <property type="entry name" value="MarR/SlyA-like"/>
</dbReference>
<dbReference type="STRING" id="1486262.TM49_04415"/>
<dbReference type="PANTHER" id="PTHR33164">
    <property type="entry name" value="TRANSCRIPTIONAL REGULATOR, MARR FAMILY"/>
    <property type="match status" value="1"/>
</dbReference>
<feature type="domain" description="HTH marR-type" evidence="4">
    <location>
        <begin position="2"/>
        <end position="137"/>
    </location>
</feature>
<dbReference type="KEGG" id="mey:TM49_04415"/>
<keyword evidence="3" id="KW-0804">Transcription</keyword>
<keyword evidence="2" id="KW-0238">DNA-binding</keyword>
<dbReference type="OrthoDB" id="7172154at2"/>
<dbReference type="Gene3D" id="1.10.10.10">
    <property type="entry name" value="Winged helix-like DNA-binding domain superfamily/Winged helix DNA-binding domain"/>
    <property type="match status" value="1"/>
</dbReference>
<gene>
    <name evidence="5" type="ORF">TM49_04415</name>
</gene>
<dbReference type="PROSITE" id="PS50995">
    <property type="entry name" value="HTH_MARR_2"/>
    <property type="match status" value="1"/>
</dbReference>
<dbReference type="InterPro" id="IPR000835">
    <property type="entry name" value="HTH_MarR-typ"/>
</dbReference>
<keyword evidence="1" id="KW-0805">Transcription regulation</keyword>
<evidence type="ECO:0000256" key="3">
    <source>
        <dbReference type="ARBA" id="ARBA00023163"/>
    </source>
</evidence>
<protein>
    <recommendedName>
        <fullName evidence="4">HTH marR-type domain-containing protein</fullName>
    </recommendedName>
</protein>
<sequence length="159" mass="17688">MNDDTARKLYTLADLIHAVGRHLSVPDGLEPGPCTPVEILVMRHVLQNPGTSAREAAEAALLPPSNFSRVLRGLTEKGLLRQDADERDARGKRLYLTDRAKANFKRMQEVWSRDLAGLIEDDRQLEAVNATLKHIETRLIERRKVVASGSRGTARQASV</sequence>
<dbReference type="RefSeq" id="WP_045679699.1">
    <property type="nucleotide sequence ID" value="NZ_CP010803.1"/>
</dbReference>
<dbReference type="AlphaFoldDB" id="A0A0D5LMC0"/>
<dbReference type="PANTHER" id="PTHR33164:SF64">
    <property type="entry name" value="TRANSCRIPTIONAL REGULATOR SLYA"/>
    <property type="match status" value="1"/>
</dbReference>
<dbReference type="EMBL" id="CP010803">
    <property type="protein sequence ID" value="AJY45105.1"/>
    <property type="molecule type" value="Genomic_DNA"/>
</dbReference>
<evidence type="ECO:0000256" key="1">
    <source>
        <dbReference type="ARBA" id="ARBA00023015"/>
    </source>
</evidence>
<dbReference type="GO" id="GO:0006950">
    <property type="term" value="P:response to stress"/>
    <property type="evidence" value="ECO:0007669"/>
    <property type="project" value="TreeGrafter"/>
</dbReference>
<dbReference type="SMART" id="SM00347">
    <property type="entry name" value="HTH_MARR"/>
    <property type="match status" value="1"/>
</dbReference>
<proteinExistence type="predicted"/>
<dbReference type="GO" id="GO:0003677">
    <property type="term" value="F:DNA binding"/>
    <property type="evidence" value="ECO:0007669"/>
    <property type="project" value="UniProtKB-KW"/>
</dbReference>
<evidence type="ECO:0000259" key="4">
    <source>
        <dbReference type="PROSITE" id="PS50995"/>
    </source>
</evidence>
<dbReference type="GO" id="GO:0003700">
    <property type="term" value="F:DNA-binding transcription factor activity"/>
    <property type="evidence" value="ECO:0007669"/>
    <property type="project" value="InterPro"/>
</dbReference>
<evidence type="ECO:0000313" key="6">
    <source>
        <dbReference type="Proteomes" id="UP000032611"/>
    </source>
</evidence>
<organism evidence="5 6">
    <name type="scientific">Martelella endophytica</name>
    <dbReference type="NCBI Taxonomy" id="1486262"/>
    <lineage>
        <taxon>Bacteria</taxon>
        <taxon>Pseudomonadati</taxon>
        <taxon>Pseudomonadota</taxon>
        <taxon>Alphaproteobacteria</taxon>
        <taxon>Hyphomicrobiales</taxon>
        <taxon>Aurantimonadaceae</taxon>
        <taxon>Martelella</taxon>
    </lineage>
</organism>
<accession>A0A0D5LMC0</accession>
<dbReference type="SUPFAM" id="SSF46785">
    <property type="entry name" value="Winged helix' DNA-binding domain"/>
    <property type="match status" value="1"/>
</dbReference>
<keyword evidence="6" id="KW-1185">Reference proteome</keyword>
<name>A0A0D5LMC0_MAREN</name>
<dbReference type="HOGENOM" id="CLU_083287_15_6_5"/>
<reference evidence="5 6" key="1">
    <citation type="journal article" date="2015" name="Genome Announc.">
        <title>Complete genome sequence of Martelella endophytica YC6887, which has antifungal activity associated with a halophyte.</title>
        <authorList>
            <person name="Khan A."/>
            <person name="Khan H."/>
            <person name="Chung E.J."/>
            <person name="Hossain M.T."/>
            <person name="Chung Y.R."/>
        </authorList>
    </citation>
    <scope>NUCLEOTIDE SEQUENCE [LARGE SCALE GENOMIC DNA]</scope>
    <source>
        <strain evidence="5">YC6887</strain>
    </source>
</reference>
<dbReference type="Proteomes" id="UP000032611">
    <property type="component" value="Chromosome"/>
</dbReference>
<dbReference type="InterPro" id="IPR036388">
    <property type="entry name" value="WH-like_DNA-bd_sf"/>
</dbReference>
<dbReference type="PATRIC" id="fig|1486262.3.peg.903"/>
<evidence type="ECO:0000256" key="2">
    <source>
        <dbReference type="ARBA" id="ARBA00023125"/>
    </source>
</evidence>
<dbReference type="InterPro" id="IPR036390">
    <property type="entry name" value="WH_DNA-bd_sf"/>
</dbReference>